<gene>
    <name evidence="5" type="ORF">GEV01_04085</name>
</gene>
<evidence type="ECO:0000256" key="2">
    <source>
        <dbReference type="ARBA" id="ARBA00023180"/>
    </source>
</evidence>
<dbReference type="EMBL" id="WHUF01000001">
    <property type="protein sequence ID" value="MQA18690.1"/>
    <property type="molecule type" value="Genomic_DNA"/>
</dbReference>
<sequence length="470" mass="48451">MKRMLPIFIAALALLCSSPGWAAATITIVNADSPGVGFNDVTTVAPVGGNTGTTLGAQRLNAFQAAAGKWGATLTSTVPIRILATWQALPCDAGGAVLGSAGALEVFRDFPGAPVANAWFSKAETNKYVGEDVDPDTADIRARFNINLGKPGCLTGSPFYLGLDNKHGAQIDLVTVLQHEFAHGLGFQTFTDAQTGEQLEGYPSIWDYFLLDTGTGKLWKDMSDAERVASAVKSGKLVWNGSNVKAAAQTVLQQGTPVLTVLAPASVAGVIQVGTAAFGPVLASPGVTGEVMPVVDMPDGRGLACDPLSANNAAAVSGHIALIDRGTCTFVIKVRNAQSAGAIGVIIADNVAGAPPPGLGGTDPSITIPAVRITLDDGNRLKAALAARSRQHSGVFANLGVNLAIRAGADAAGRVLMYAPNPSQPGSSVSHYDTSAFPNQLMEPSINGDLSHDVAPPRDLTFPLLRDIGW</sequence>
<protein>
    <submittedName>
        <fullName evidence="5">Peptidase</fullName>
    </submittedName>
</protein>
<dbReference type="PANTHER" id="PTHR22702">
    <property type="entry name" value="PROTEASE-ASSOCIATED DOMAIN-CONTAINING PROTEIN"/>
    <property type="match status" value="1"/>
</dbReference>
<dbReference type="InterPro" id="IPR003137">
    <property type="entry name" value="PA_domain"/>
</dbReference>
<dbReference type="InterPro" id="IPR046450">
    <property type="entry name" value="PA_dom_sf"/>
</dbReference>
<dbReference type="SUPFAM" id="SSF52025">
    <property type="entry name" value="PA domain"/>
    <property type="match status" value="1"/>
</dbReference>
<feature type="chain" id="PRO_5032761135" evidence="3">
    <location>
        <begin position="23"/>
        <end position="470"/>
    </location>
</feature>
<evidence type="ECO:0000313" key="5">
    <source>
        <dbReference type="EMBL" id="MQA18690.1"/>
    </source>
</evidence>
<dbReference type="AlphaFoldDB" id="A0A843S8X8"/>
<proteinExistence type="predicted"/>
<keyword evidence="2" id="KW-0325">Glycoprotein</keyword>
<dbReference type="CDD" id="cd04818">
    <property type="entry name" value="PA_subtilisin_1"/>
    <property type="match status" value="1"/>
</dbReference>
<evidence type="ECO:0000259" key="4">
    <source>
        <dbReference type="Pfam" id="PF02225"/>
    </source>
</evidence>
<dbReference type="Proteomes" id="UP000444318">
    <property type="component" value="Unassembled WGS sequence"/>
</dbReference>
<feature type="domain" description="PA" evidence="4">
    <location>
        <begin position="288"/>
        <end position="381"/>
    </location>
</feature>
<dbReference type="Gene3D" id="3.50.30.30">
    <property type="match status" value="1"/>
</dbReference>
<comment type="caution">
    <text evidence="5">The sequence shown here is derived from an EMBL/GenBank/DDBJ whole genome shotgun (WGS) entry which is preliminary data.</text>
</comment>
<dbReference type="Pfam" id="PF02225">
    <property type="entry name" value="PA"/>
    <property type="match status" value="1"/>
</dbReference>
<keyword evidence="1 3" id="KW-0732">Signal</keyword>
<evidence type="ECO:0000256" key="1">
    <source>
        <dbReference type="ARBA" id="ARBA00022729"/>
    </source>
</evidence>
<dbReference type="PANTHER" id="PTHR22702:SF1">
    <property type="entry name" value="PROTEASE-ASSOCIATED DOMAIN-CONTAINING PROTEIN 1"/>
    <property type="match status" value="1"/>
</dbReference>
<feature type="signal peptide" evidence="3">
    <location>
        <begin position="1"/>
        <end position="22"/>
    </location>
</feature>
<organism evidence="5 6">
    <name type="scientific">Rugamonas rivuli</name>
    <dbReference type="NCBI Taxonomy" id="2743358"/>
    <lineage>
        <taxon>Bacteria</taxon>
        <taxon>Pseudomonadati</taxon>
        <taxon>Pseudomonadota</taxon>
        <taxon>Betaproteobacteria</taxon>
        <taxon>Burkholderiales</taxon>
        <taxon>Oxalobacteraceae</taxon>
        <taxon>Telluria group</taxon>
        <taxon>Rugamonas</taxon>
    </lineage>
</organism>
<accession>A0A843S8X8</accession>
<evidence type="ECO:0000256" key="3">
    <source>
        <dbReference type="SAM" id="SignalP"/>
    </source>
</evidence>
<keyword evidence="6" id="KW-1185">Reference proteome</keyword>
<name>A0A843S8X8_9BURK</name>
<evidence type="ECO:0000313" key="6">
    <source>
        <dbReference type="Proteomes" id="UP000444318"/>
    </source>
</evidence>
<reference evidence="5 6" key="1">
    <citation type="submission" date="2019-10" db="EMBL/GenBank/DDBJ databases">
        <title>Two novel species isolated from a subtropical stream in China.</title>
        <authorList>
            <person name="Lu H."/>
        </authorList>
    </citation>
    <scope>NUCLEOTIDE SEQUENCE [LARGE SCALE GENOMIC DNA]</scope>
    <source>
        <strain evidence="5 6">FT103W</strain>
    </source>
</reference>
<dbReference type="RefSeq" id="WP_152801887.1">
    <property type="nucleotide sequence ID" value="NZ_WHUF01000001.1"/>
</dbReference>